<name>A0ABD3QJD6_9STRA</name>
<dbReference type="InterPro" id="IPR045866">
    <property type="entry name" value="FAM210A/B-like"/>
</dbReference>
<dbReference type="PANTHER" id="PTHR21377">
    <property type="entry name" value="PROTEIN FAM210B, MITOCHONDRIAL"/>
    <property type="match status" value="1"/>
</dbReference>
<feature type="compositionally biased region" description="Low complexity" evidence="1">
    <location>
        <begin position="38"/>
        <end position="54"/>
    </location>
</feature>
<dbReference type="PANTHER" id="PTHR21377:SF18">
    <property type="entry name" value="DUF1279 DOMAIN-CONTAINING PROTEIN"/>
    <property type="match status" value="1"/>
</dbReference>
<dbReference type="Proteomes" id="UP001530400">
    <property type="component" value="Unassembled WGS sequence"/>
</dbReference>
<sequence>MIRADDWGDRTNHKDAAHHMFLQPIRLMSTVPSDSDQNKTPSSSTATNNNTQSLSTHQKAKQLISKYGTVFIGTYLGVYVTTLLSLFSALEYGILNVEMLSTLREAVPLPHVGLHIGVSDGFFDGVGDKVIDLVHQFVSSERIQEMKDEVKNNPHLSNLAIAWITVKFTEPLRLAASVMLCPKIAVLLGRRGDDGLRPSV</sequence>
<evidence type="ECO:0000313" key="4">
    <source>
        <dbReference type="EMBL" id="KAL3800068.1"/>
    </source>
</evidence>
<dbReference type="Pfam" id="PF06916">
    <property type="entry name" value="FAM210A-B_dom"/>
    <property type="match status" value="1"/>
</dbReference>
<proteinExistence type="predicted"/>
<keyword evidence="2" id="KW-0472">Membrane</keyword>
<keyword evidence="5" id="KW-1185">Reference proteome</keyword>
<evidence type="ECO:0000259" key="3">
    <source>
        <dbReference type="Pfam" id="PF06916"/>
    </source>
</evidence>
<protein>
    <recommendedName>
        <fullName evidence="3">DUF1279 domain-containing protein</fullName>
    </recommendedName>
</protein>
<dbReference type="AlphaFoldDB" id="A0ABD3QJD6"/>
<feature type="domain" description="DUF1279" evidence="3">
    <location>
        <begin position="58"/>
        <end position="182"/>
    </location>
</feature>
<organism evidence="4 5">
    <name type="scientific">Cyclotella atomus</name>
    <dbReference type="NCBI Taxonomy" id="382360"/>
    <lineage>
        <taxon>Eukaryota</taxon>
        <taxon>Sar</taxon>
        <taxon>Stramenopiles</taxon>
        <taxon>Ochrophyta</taxon>
        <taxon>Bacillariophyta</taxon>
        <taxon>Coscinodiscophyceae</taxon>
        <taxon>Thalassiosirophycidae</taxon>
        <taxon>Stephanodiscales</taxon>
        <taxon>Stephanodiscaceae</taxon>
        <taxon>Cyclotella</taxon>
    </lineage>
</organism>
<reference evidence="4 5" key="1">
    <citation type="submission" date="2024-10" db="EMBL/GenBank/DDBJ databases">
        <title>Updated reference genomes for cyclostephanoid diatoms.</title>
        <authorList>
            <person name="Roberts W.R."/>
            <person name="Alverson A.J."/>
        </authorList>
    </citation>
    <scope>NUCLEOTIDE SEQUENCE [LARGE SCALE GENOMIC DNA]</scope>
    <source>
        <strain evidence="4 5">AJA010-31</strain>
    </source>
</reference>
<feature type="region of interest" description="Disordered" evidence="1">
    <location>
        <begin position="32"/>
        <end position="54"/>
    </location>
</feature>
<dbReference type="EMBL" id="JALLPJ020000172">
    <property type="protein sequence ID" value="KAL3800068.1"/>
    <property type="molecule type" value="Genomic_DNA"/>
</dbReference>
<gene>
    <name evidence="4" type="ORF">ACHAWO_010584</name>
</gene>
<evidence type="ECO:0000256" key="2">
    <source>
        <dbReference type="SAM" id="Phobius"/>
    </source>
</evidence>
<keyword evidence="2" id="KW-0812">Transmembrane</keyword>
<evidence type="ECO:0000313" key="5">
    <source>
        <dbReference type="Proteomes" id="UP001530400"/>
    </source>
</evidence>
<keyword evidence="2" id="KW-1133">Transmembrane helix</keyword>
<dbReference type="InterPro" id="IPR009688">
    <property type="entry name" value="FAM210A/B-like_dom"/>
</dbReference>
<evidence type="ECO:0000256" key="1">
    <source>
        <dbReference type="SAM" id="MobiDB-lite"/>
    </source>
</evidence>
<feature type="transmembrane region" description="Helical" evidence="2">
    <location>
        <begin position="67"/>
        <end position="90"/>
    </location>
</feature>
<accession>A0ABD3QJD6</accession>
<comment type="caution">
    <text evidence="4">The sequence shown here is derived from an EMBL/GenBank/DDBJ whole genome shotgun (WGS) entry which is preliminary data.</text>
</comment>